<keyword evidence="17" id="KW-1185">Reference proteome</keyword>
<keyword evidence="8 12" id="KW-1133">Transmembrane helix</keyword>
<protein>
    <submittedName>
        <fullName evidence="16">Arabinosyltransferase C</fullName>
    </submittedName>
</protein>
<feature type="transmembrane region" description="Helical" evidence="12">
    <location>
        <begin position="631"/>
        <end position="651"/>
    </location>
</feature>
<evidence type="ECO:0000256" key="12">
    <source>
        <dbReference type="SAM" id="Phobius"/>
    </source>
</evidence>
<evidence type="ECO:0000256" key="8">
    <source>
        <dbReference type="ARBA" id="ARBA00022989"/>
    </source>
</evidence>
<feature type="transmembrane region" description="Helical" evidence="12">
    <location>
        <begin position="358"/>
        <end position="375"/>
    </location>
</feature>
<keyword evidence="9 12" id="KW-0472">Membrane</keyword>
<dbReference type="Proteomes" id="UP000295705">
    <property type="component" value="Unassembled WGS sequence"/>
</dbReference>
<comment type="subcellular location">
    <subcellularLocation>
        <location evidence="2">Cell membrane</location>
        <topology evidence="2">Multi-pass membrane protein</topology>
    </subcellularLocation>
</comment>
<dbReference type="Gene3D" id="2.60.120.610">
    <property type="entry name" value="arabinofuranosyltransferase like domain"/>
    <property type="match status" value="1"/>
</dbReference>
<dbReference type="InterPro" id="IPR007680">
    <property type="entry name" value="Arabino_trans_central"/>
</dbReference>
<comment type="similarity">
    <text evidence="3">Belongs to the emb family.</text>
</comment>
<evidence type="ECO:0000256" key="3">
    <source>
        <dbReference type="ARBA" id="ARBA00008195"/>
    </source>
</evidence>
<dbReference type="Pfam" id="PF04602">
    <property type="entry name" value="Arabinose_trans"/>
    <property type="match status" value="1"/>
</dbReference>
<sequence length="1072" mass="110195">MVAGLVAIAPVEATTSTITWPRAGEEPAPTTAFLVPYRPAQLQATVPCTALQGASRASAETTVLATTTTGASSGLAIRIVEGTPRLLAGGRAEALALPGGDCTLRVDADAAGLRASFDDRTVIDLPGDPVPEVFAITTDLRGDAAGGLSFRARTPSWFDNARTPEKSTLLGLQLGLAGLALTLLALLGVVDRSGPVRDDARGATVPGPGRTLRRRLDVLRRPRTWALAALDVGVVVAVSWWSVVGPLTDDDGFAGLIARAAADGGPVGNYVRWFDASEAPFATSQLLVSLVVDRGVDALTLRLPSVVAGIALWFLVTRGVLPALGRRAGAGIGVRLLTMVALGAWWLPYDLGTRPESFVATGVTAVLVLVLRAVHADTRHPLPWLGIAAGVAALTVTVAPSGLLGLAPFLLTLPRLGQLVRGEHAGSAAAGRVAAVLVALAGIAAVAVVVVFARQSWHGLLVATSIHQQFGPSQPWYAEWLRYSYLLGQDSWGSATKRLPVLLLVVTTPASIALLARRGRAALGPRASEPVLLLLGPVGLALLAVTPSKWSHHFGALAGFGAVSLVAVVVAFARLGAGPEPGRALRATGAGTALGVVAAATAAFSGPNAWWGYSNAHVPWATTPVTPFDSPVLWLVAGAVATSAVSAGVITRRRRAAGAPSRLAVASAVGPAALAVLAAATSVAVLAGSFAVAATPPPGGWSLGAANLASARDPEAGAACALQDRVQVLTTANGGPLLPQSGSDRADLDGFVAGGGWGDPLPARPGQDDEGTRDDTFAWGSKDVGPTGVGTLTSPWFALPTPRAGQELALSVAGRTENGASIMLEYGRSGPDTVTPQGTRRLLEAPAPERGYRGFAPDPQGAELQDRFRDVSTWRTLTVSSDAIPARTDRVRVVARDDRTDERGWVAVTGPRIVDLTPITAYLAARGRVLVDWTLALAWPCLRDLATVGRGLATTPGALILAPRGPTDPVGGRILDDGIPGDIVPEVWTGGGAGLSTGTDVGGSFAGALEAGDLEEVDTRLAGEPGRAWGRLLVADDDLARDAYDVRSVTTRIAGTDGDPPPVREPRTVFAP</sequence>
<feature type="transmembrane region" description="Helical" evidence="12">
    <location>
        <begin position="387"/>
        <end position="413"/>
    </location>
</feature>
<evidence type="ECO:0000256" key="2">
    <source>
        <dbReference type="ARBA" id="ARBA00004651"/>
    </source>
</evidence>
<dbReference type="GO" id="GO:0071555">
    <property type="term" value="P:cell wall organization"/>
    <property type="evidence" value="ECO:0007669"/>
    <property type="project" value="UniProtKB-KW"/>
</dbReference>
<feature type="compositionally biased region" description="Basic and acidic residues" evidence="11">
    <location>
        <begin position="1062"/>
        <end position="1072"/>
    </location>
</feature>
<dbReference type="Pfam" id="PF14896">
    <property type="entry name" value="Arabino_trans_C"/>
    <property type="match status" value="1"/>
</dbReference>
<keyword evidence="10" id="KW-0961">Cell wall biogenesis/degradation</keyword>
<feature type="transmembrane region" description="Helical" evidence="12">
    <location>
        <begin position="328"/>
        <end position="346"/>
    </location>
</feature>
<dbReference type="GO" id="GO:0005886">
    <property type="term" value="C:plasma membrane"/>
    <property type="evidence" value="ECO:0007669"/>
    <property type="project" value="UniProtKB-SubCell"/>
</dbReference>
<evidence type="ECO:0000259" key="13">
    <source>
        <dbReference type="Pfam" id="PF04602"/>
    </source>
</evidence>
<dbReference type="InterPro" id="IPR042486">
    <property type="entry name" value="Arabino_trans_C_2"/>
</dbReference>
<comment type="function">
    <text evidence="1">Arabinosyl transferase responsible for the polymerization of arabinose into the arabinan of arabinogalactan.</text>
</comment>
<dbReference type="GO" id="GO:0071766">
    <property type="term" value="P:Actinobacterium-type cell wall biogenesis"/>
    <property type="evidence" value="ECO:0007669"/>
    <property type="project" value="InterPro"/>
</dbReference>
<feature type="region of interest" description="Disordered" evidence="11">
    <location>
        <begin position="1052"/>
        <end position="1072"/>
    </location>
</feature>
<dbReference type="AlphaFoldDB" id="A0A4R6UJT7"/>
<feature type="domain" description="Arabinosyltransferase C-terminal" evidence="14">
    <location>
        <begin position="780"/>
        <end position="957"/>
    </location>
</feature>
<feature type="domain" description="Arabinosyltransferas concanavalin like" evidence="15">
    <location>
        <begin position="13"/>
        <end position="153"/>
    </location>
</feature>
<gene>
    <name evidence="16" type="ORF">EV188_11612</name>
</gene>
<comment type="caution">
    <text evidence="16">The sequence shown here is derived from an EMBL/GenBank/DDBJ whole genome shotgun (WGS) entry which is preliminary data.</text>
</comment>
<dbReference type="InterPro" id="IPR027451">
    <property type="entry name" value="EmbABC_dom1"/>
</dbReference>
<accession>A0A4R6UJT7</accession>
<evidence type="ECO:0000256" key="10">
    <source>
        <dbReference type="ARBA" id="ARBA00023316"/>
    </source>
</evidence>
<evidence type="ECO:0000256" key="4">
    <source>
        <dbReference type="ARBA" id="ARBA00022475"/>
    </source>
</evidence>
<evidence type="ECO:0000256" key="1">
    <source>
        <dbReference type="ARBA" id="ARBA00003001"/>
    </source>
</evidence>
<keyword evidence="5" id="KW-0328">Glycosyltransferase</keyword>
<dbReference type="RefSeq" id="WP_166660182.1">
    <property type="nucleotide sequence ID" value="NZ_BAABHR010000031.1"/>
</dbReference>
<feature type="transmembrane region" description="Helical" evidence="12">
    <location>
        <begin position="433"/>
        <end position="453"/>
    </location>
</feature>
<dbReference type="Gene3D" id="2.60.120.940">
    <property type="entry name" value="EmbC, C-terminal domain, subdomain 2"/>
    <property type="match status" value="1"/>
</dbReference>
<reference evidence="16 17" key="1">
    <citation type="submission" date="2019-03" db="EMBL/GenBank/DDBJ databases">
        <title>Genomic Encyclopedia of Type Strains, Phase IV (KMG-IV): sequencing the most valuable type-strain genomes for metagenomic binning, comparative biology and taxonomic classification.</title>
        <authorList>
            <person name="Goeker M."/>
        </authorList>
    </citation>
    <scope>NUCLEOTIDE SEQUENCE [LARGE SCALE GENOMIC DNA]</scope>
    <source>
        <strain evidence="16 17">DSM 45775</strain>
    </source>
</reference>
<keyword evidence="6 16" id="KW-0808">Transferase</keyword>
<evidence type="ECO:0000256" key="11">
    <source>
        <dbReference type="SAM" id="MobiDB-lite"/>
    </source>
</evidence>
<feature type="transmembrane region" description="Helical" evidence="12">
    <location>
        <begin position="663"/>
        <end position="687"/>
    </location>
</feature>
<feature type="domain" description="Arabinofuranosyltransferase central" evidence="13">
    <location>
        <begin position="222"/>
        <end position="635"/>
    </location>
</feature>
<keyword evidence="4" id="KW-1003">Cell membrane</keyword>
<evidence type="ECO:0000259" key="14">
    <source>
        <dbReference type="Pfam" id="PF14896"/>
    </source>
</evidence>
<name>A0A4R6UJT7_9PSEU</name>
<dbReference type="GO" id="GO:0052636">
    <property type="term" value="F:arabinosyltransferase activity"/>
    <property type="evidence" value="ECO:0007669"/>
    <property type="project" value="InterPro"/>
</dbReference>
<feature type="transmembrane region" description="Helical" evidence="12">
    <location>
        <begin position="224"/>
        <end position="243"/>
    </location>
</feature>
<keyword evidence="7 12" id="KW-0812">Transmembrane</keyword>
<feature type="transmembrane region" description="Helical" evidence="12">
    <location>
        <begin position="299"/>
        <end position="316"/>
    </location>
</feature>
<evidence type="ECO:0000256" key="9">
    <source>
        <dbReference type="ARBA" id="ARBA00023136"/>
    </source>
</evidence>
<evidence type="ECO:0000313" key="17">
    <source>
        <dbReference type="Proteomes" id="UP000295705"/>
    </source>
</evidence>
<feature type="transmembrane region" description="Helical" evidence="12">
    <location>
        <begin position="554"/>
        <end position="575"/>
    </location>
</feature>
<evidence type="ECO:0000256" key="5">
    <source>
        <dbReference type="ARBA" id="ARBA00022676"/>
    </source>
</evidence>
<evidence type="ECO:0000256" key="6">
    <source>
        <dbReference type="ARBA" id="ARBA00022679"/>
    </source>
</evidence>
<evidence type="ECO:0000256" key="7">
    <source>
        <dbReference type="ARBA" id="ARBA00022692"/>
    </source>
</evidence>
<dbReference type="Pfam" id="PF17689">
    <property type="entry name" value="Arabino_trans_N"/>
    <property type="match status" value="1"/>
</dbReference>
<organism evidence="16 17">
    <name type="scientific">Actinomycetospora succinea</name>
    <dbReference type="NCBI Taxonomy" id="663603"/>
    <lineage>
        <taxon>Bacteria</taxon>
        <taxon>Bacillati</taxon>
        <taxon>Actinomycetota</taxon>
        <taxon>Actinomycetes</taxon>
        <taxon>Pseudonocardiales</taxon>
        <taxon>Pseudonocardiaceae</taxon>
        <taxon>Actinomycetospora</taxon>
    </lineage>
</organism>
<proteinExistence type="inferred from homology"/>
<feature type="transmembrane region" description="Helical" evidence="12">
    <location>
        <begin position="528"/>
        <end position="548"/>
    </location>
</feature>
<evidence type="ECO:0000259" key="15">
    <source>
        <dbReference type="Pfam" id="PF17689"/>
    </source>
</evidence>
<dbReference type="InterPro" id="IPR040920">
    <property type="entry name" value="Arabino_trans_N"/>
</dbReference>
<dbReference type="EMBL" id="SNYO01000016">
    <property type="protein sequence ID" value="TDQ46386.1"/>
    <property type="molecule type" value="Genomic_DNA"/>
</dbReference>
<feature type="transmembrane region" description="Helical" evidence="12">
    <location>
        <begin position="170"/>
        <end position="190"/>
    </location>
</feature>
<evidence type="ECO:0000313" key="16">
    <source>
        <dbReference type="EMBL" id="TDQ46386.1"/>
    </source>
</evidence>
<feature type="transmembrane region" description="Helical" evidence="12">
    <location>
        <begin position="587"/>
        <end position="611"/>
    </location>
</feature>
<dbReference type="InterPro" id="IPR032731">
    <property type="entry name" value="Arabino_trans_C"/>
</dbReference>